<dbReference type="InterPro" id="IPR025337">
    <property type="entry name" value="Questin_oxidase-like"/>
</dbReference>
<dbReference type="Pfam" id="PF14027">
    <property type="entry name" value="Questin_oxidase"/>
    <property type="match status" value="1"/>
</dbReference>
<accession>E3R154</accession>
<dbReference type="RefSeq" id="XP_008100862.1">
    <property type="nucleotide sequence ID" value="XM_008102671.1"/>
</dbReference>
<dbReference type="GO" id="GO:0016491">
    <property type="term" value="F:oxidoreductase activity"/>
    <property type="evidence" value="ECO:0007669"/>
    <property type="project" value="UniProtKB-KW"/>
</dbReference>
<dbReference type="eggNOG" id="ENOG502S69W">
    <property type="taxonomic scope" value="Eukaryota"/>
</dbReference>
<keyword evidence="4" id="KW-1185">Reference proteome</keyword>
<evidence type="ECO:0000313" key="3">
    <source>
        <dbReference type="EMBL" id="EFQ36842.1"/>
    </source>
</evidence>
<dbReference type="EMBL" id="GG697619">
    <property type="protein sequence ID" value="EFQ36842.1"/>
    <property type="molecule type" value="Genomic_DNA"/>
</dbReference>
<dbReference type="GeneID" id="24417352"/>
<evidence type="ECO:0000256" key="2">
    <source>
        <dbReference type="SAM" id="MobiDB-lite"/>
    </source>
</evidence>
<dbReference type="Proteomes" id="UP000008782">
    <property type="component" value="Unassembled WGS sequence"/>
</dbReference>
<dbReference type="OrthoDB" id="10004862at2759"/>
<evidence type="ECO:0008006" key="5">
    <source>
        <dbReference type="Google" id="ProtNLM"/>
    </source>
</evidence>
<proteinExistence type="predicted"/>
<name>E3R154_COLGM</name>
<reference evidence="4" key="1">
    <citation type="journal article" date="2012" name="Nat. Genet.">
        <title>Lifestyle transitions in plant pathogenic Colletotrichum fungi deciphered by genome and transcriptome analyses.</title>
        <authorList>
            <person name="O'Connell R.J."/>
            <person name="Thon M.R."/>
            <person name="Hacquard S."/>
            <person name="Amyotte S.G."/>
            <person name="Kleemann J."/>
            <person name="Torres M.F."/>
            <person name="Damm U."/>
            <person name="Buiate E.A."/>
            <person name="Epstein L."/>
            <person name="Alkan N."/>
            <person name="Altmueller J."/>
            <person name="Alvarado-Balderrama L."/>
            <person name="Bauser C.A."/>
            <person name="Becker C."/>
            <person name="Birren B.W."/>
            <person name="Chen Z."/>
            <person name="Choi J."/>
            <person name="Crouch J.A."/>
            <person name="Duvick J.P."/>
            <person name="Farman M.A."/>
            <person name="Gan P."/>
            <person name="Heiman D."/>
            <person name="Henrissat B."/>
            <person name="Howard R.J."/>
            <person name="Kabbage M."/>
            <person name="Koch C."/>
            <person name="Kracher B."/>
            <person name="Kubo Y."/>
            <person name="Law A.D."/>
            <person name="Lebrun M.-H."/>
            <person name="Lee Y.-H."/>
            <person name="Miyara I."/>
            <person name="Moore N."/>
            <person name="Neumann U."/>
            <person name="Nordstroem K."/>
            <person name="Panaccione D.G."/>
            <person name="Panstruga R."/>
            <person name="Place M."/>
            <person name="Proctor R.H."/>
            <person name="Prusky D."/>
            <person name="Rech G."/>
            <person name="Reinhardt R."/>
            <person name="Rollins J.A."/>
            <person name="Rounsley S."/>
            <person name="Schardl C.L."/>
            <person name="Schwartz D.C."/>
            <person name="Shenoy N."/>
            <person name="Shirasu K."/>
            <person name="Sikhakolli U.R."/>
            <person name="Stueber K."/>
            <person name="Sukno S.A."/>
            <person name="Sweigard J.A."/>
            <person name="Takano Y."/>
            <person name="Takahara H."/>
            <person name="Trail F."/>
            <person name="van der Does H.C."/>
            <person name="Voll L.M."/>
            <person name="Will I."/>
            <person name="Young S."/>
            <person name="Zeng Q."/>
            <person name="Zhang J."/>
            <person name="Zhou S."/>
            <person name="Dickman M.B."/>
            <person name="Schulze-Lefert P."/>
            <person name="Ver Loren van Themaat E."/>
            <person name="Ma L.-J."/>
            <person name="Vaillancourt L.J."/>
        </authorList>
    </citation>
    <scope>NUCLEOTIDE SEQUENCE [LARGE SCALE GENOMIC DNA]</scope>
    <source>
        <strain evidence="4">M1.001 / M2 / FGSC 10212</strain>
    </source>
</reference>
<evidence type="ECO:0000256" key="1">
    <source>
        <dbReference type="ARBA" id="ARBA00023002"/>
    </source>
</evidence>
<dbReference type="PANTHER" id="PTHR35870">
    <property type="entry name" value="PROTEIN, PUTATIVE (AFU_ORTHOLOGUE AFUA_5G03330)-RELATED"/>
    <property type="match status" value="1"/>
</dbReference>
<protein>
    <recommendedName>
        <fullName evidence="5">HypA protein</fullName>
    </recommendedName>
</protein>
<dbReference type="AlphaFoldDB" id="E3R154"/>
<evidence type="ECO:0000313" key="4">
    <source>
        <dbReference type="Proteomes" id="UP000008782"/>
    </source>
</evidence>
<gene>
    <name evidence="3" type="ORF">GLRG_11989</name>
</gene>
<keyword evidence="1" id="KW-0560">Oxidoreductase</keyword>
<feature type="compositionally biased region" description="Polar residues" evidence="2">
    <location>
        <begin position="1"/>
        <end position="22"/>
    </location>
</feature>
<dbReference type="VEuPathDB" id="FungiDB:GLRG_11989"/>
<dbReference type="HOGENOM" id="CLU_019145_2_1_1"/>
<organism evidence="4">
    <name type="scientific">Colletotrichum graminicola (strain M1.001 / M2 / FGSC 10212)</name>
    <name type="common">Maize anthracnose fungus</name>
    <name type="synonym">Glomerella graminicola</name>
    <dbReference type="NCBI Taxonomy" id="645133"/>
    <lineage>
        <taxon>Eukaryota</taxon>
        <taxon>Fungi</taxon>
        <taxon>Dikarya</taxon>
        <taxon>Ascomycota</taxon>
        <taxon>Pezizomycotina</taxon>
        <taxon>Sordariomycetes</taxon>
        <taxon>Hypocreomycetidae</taxon>
        <taxon>Glomerellales</taxon>
        <taxon>Glomerellaceae</taxon>
        <taxon>Colletotrichum</taxon>
        <taxon>Colletotrichum graminicola species complex</taxon>
    </lineage>
</organism>
<sequence length="486" mass="54278">MMEQSSLSAVTSVQLSPETTPGFTHVDELTTESAEVTSRLLTENHTQFHTRWKLTFHNHLAHHLLTLWALGASPSEIQAMWNYNAAYQTGLHDPDVESKHLDLQNPQAFKQALGKDENYAVFLKFFENEIHDKGLPEVLQIYLLDGSELANDIFYRLWTDLMHPAIHLGCGLEFNQPSIIAEALAGACVHQDWARVFLEPTEKSTAPHSDVSSSLFIQMLESLHNDPLISSGVKHDDPFNKIPDGLLKRVSGEAFAPHLSIFQCSEQNGDLRDKMTDMFYGCVYMVSAAQSPGKHEALDFVTLHSVTMAGFFPAILALDWMSDHDKARLLVAKARVDGVMYAGCGVPFLYPGRVTHYIPKHPDQDWSQLLKRAIGYYDEGHAAKFVRAMLSLQVLDGPPAGFPIAKPDLIKVVHMALDSIERAMEPGGSEMPESAAQAVINRIGLGGEMVKNNMVRWVFYNGLEKAWDFVPIKKKKSCNNLLKELV</sequence>
<dbReference type="STRING" id="645133.E3R154"/>
<dbReference type="PANTHER" id="PTHR35870:SF1">
    <property type="entry name" value="PROTEIN, PUTATIVE (AFU_ORTHOLOGUE AFUA_5G03330)-RELATED"/>
    <property type="match status" value="1"/>
</dbReference>
<feature type="region of interest" description="Disordered" evidence="2">
    <location>
        <begin position="1"/>
        <end position="24"/>
    </location>
</feature>